<protein>
    <submittedName>
        <fullName evidence="2">Uncharacterized protein</fullName>
    </submittedName>
</protein>
<reference evidence="3" key="1">
    <citation type="journal article" date="2019" name="Int. J. Syst. Evol. Microbiol.">
        <title>The Global Catalogue of Microorganisms (GCM) 10K type strain sequencing project: providing services to taxonomists for standard genome sequencing and annotation.</title>
        <authorList>
            <consortium name="The Broad Institute Genomics Platform"/>
            <consortium name="The Broad Institute Genome Sequencing Center for Infectious Disease"/>
            <person name="Wu L."/>
            <person name="Ma J."/>
        </authorList>
    </citation>
    <scope>NUCLEOTIDE SEQUENCE [LARGE SCALE GENOMIC DNA]</scope>
    <source>
        <strain evidence="3">JCM 15914</strain>
    </source>
</reference>
<keyword evidence="1" id="KW-0812">Transmembrane</keyword>
<feature type="transmembrane region" description="Helical" evidence="1">
    <location>
        <begin position="37"/>
        <end position="57"/>
    </location>
</feature>
<dbReference type="Proteomes" id="UP001500166">
    <property type="component" value="Unassembled WGS sequence"/>
</dbReference>
<feature type="transmembrane region" description="Helical" evidence="1">
    <location>
        <begin position="121"/>
        <end position="141"/>
    </location>
</feature>
<proteinExistence type="predicted"/>
<dbReference type="RefSeq" id="WP_344225584.1">
    <property type="nucleotide sequence ID" value="NZ_BAAAQA010000039.1"/>
</dbReference>
<evidence type="ECO:0000256" key="1">
    <source>
        <dbReference type="SAM" id="Phobius"/>
    </source>
</evidence>
<accession>A0ABP5JXG4</accession>
<dbReference type="EMBL" id="BAAAQA010000039">
    <property type="protein sequence ID" value="GAA2124001.1"/>
    <property type="molecule type" value="Genomic_DNA"/>
</dbReference>
<gene>
    <name evidence="2" type="ORF">GCM10009824_28120</name>
</gene>
<keyword evidence="1" id="KW-0472">Membrane</keyword>
<name>A0ABP5JXG4_9MICC</name>
<organism evidence="2 3">
    <name type="scientific">Kocuria atrinae</name>
    <dbReference type="NCBI Taxonomy" id="592377"/>
    <lineage>
        <taxon>Bacteria</taxon>
        <taxon>Bacillati</taxon>
        <taxon>Actinomycetota</taxon>
        <taxon>Actinomycetes</taxon>
        <taxon>Micrococcales</taxon>
        <taxon>Micrococcaceae</taxon>
        <taxon>Kocuria</taxon>
    </lineage>
</organism>
<keyword evidence="1" id="KW-1133">Transmembrane helix</keyword>
<comment type="caution">
    <text evidence="2">The sequence shown here is derived from an EMBL/GenBank/DDBJ whole genome shotgun (WGS) entry which is preliminary data.</text>
</comment>
<sequence>MADAKTTSTKNMWIQAIVGGAFTLVPARKYPAWVRHTLTWGSAAGIFTLMAVPGVALKLQEVATSKTGSDKAAALEDVGTETVEVHSDGVENADAVRADAGKVDASKPDFEKLDSNPAMRIGLAAAVAACTYGVFRFSFWFDGAAERGLRKLHVPYPRVVMGVGTAALYVATEEFDRRYEGREAESPDSDAR</sequence>
<evidence type="ECO:0000313" key="2">
    <source>
        <dbReference type="EMBL" id="GAA2124001.1"/>
    </source>
</evidence>
<keyword evidence="3" id="KW-1185">Reference proteome</keyword>
<evidence type="ECO:0000313" key="3">
    <source>
        <dbReference type="Proteomes" id="UP001500166"/>
    </source>
</evidence>